<dbReference type="RefSeq" id="XP_075086277.1">
    <property type="nucleotide sequence ID" value="XM_075230176.1"/>
</dbReference>
<keyword evidence="1" id="KW-1185">Reference proteome</keyword>
<protein>
    <submittedName>
        <fullName evidence="2">Uncharacterized protein LOC142168988</fullName>
    </submittedName>
</protein>
<reference evidence="1" key="1">
    <citation type="journal article" date="2014" name="Nat. Commun.">
        <title>The tobacco genome sequence and its comparison with those of tomato and potato.</title>
        <authorList>
            <person name="Sierro N."/>
            <person name="Battey J.N."/>
            <person name="Ouadi S."/>
            <person name="Bakaher N."/>
            <person name="Bovet L."/>
            <person name="Willig A."/>
            <person name="Goepfert S."/>
            <person name="Peitsch M.C."/>
            <person name="Ivanov N.V."/>
        </authorList>
    </citation>
    <scope>NUCLEOTIDE SEQUENCE [LARGE SCALE GENOMIC DNA]</scope>
</reference>
<evidence type="ECO:0000313" key="2">
    <source>
        <dbReference type="RefSeq" id="XP_075086277.1"/>
    </source>
</evidence>
<evidence type="ECO:0000313" key="1">
    <source>
        <dbReference type="Proteomes" id="UP000790787"/>
    </source>
</evidence>
<name>A0AC58SMT6_TOBAC</name>
<dbReference type="Proteomes" id="UP000790787">
    <property type="component" value="Chromosome 14"/>
</dbReference>
<gene>
    <name evidence="2" type="primary">LOC142168988</name>
</gene>
<proteinExistence type="predicted"/>
<sequence length="145" mass="16604">MSNVQQYQHQSMKSAYDNMENLKEMFGDQNRAAKHTSMKALLNTKMVESSSVRDHVLKIMSVLNKLEVLGANIDKDTQVEMILQTLPDSFQQFRQNYNMNKMDLSLAKLLNSVETIIKKQAPQVAFNFETGSSSKMRGRQKKIKA</sequence>
<reference evidence="2" key="2">
    <citation type="submission" date="2025-08" db="UniProtKB">
        <authorList>
            <consortium name="RefSeq"/>
        </authorList>
    </citation>
    <scope>IDENTIFICATION</scope>
    <source>
        <tissue evidence="2">Leaf</tissue>
    </source>
</reference>
<accession>A0AC58SMT6</accession>
<organism evidence="1 2">
    <name type="scientific">Nicotiana tabacum</name>
    <name type="common">Common tobacco</name>
    <dbReference type="NCBI Taxonomy" id="4097"/>
    <lineage>
        <taxon>Eukaryota</taxon>
        <taxon>Viridiplantae</taxon>
        <taxon>Streptophyta</taxon>
        <taxon>Embryophyta</taxon>
        <taxon>Tracheophyta</taxon>
        <taxon>Spermatophyta</taxon>
        <taxon>Magnoliopsida</taxon>
        <taxon>eudicotyledons</taxon>
        <taxon>Gunneridae</taxon>
        <taxon>Pentapetalae</taxon>
        <taxon>asterids</taxon>
        <taxon>lamiids</taxon>
        <taxon>Solanales</taxon>
        <taxon>Solanaceae</taxon>
        <taxon>Nicotianoideae</taxon>
        <taxon>Nicotianeae</taxon>
        <taxon>Nicotiana</taxon>
    </lineage>
</organism>